<proteinExistence type="predicted"/>
<protein>
    <submittedName>
        <fullName evidence="1">Uncharacterized protein</fullName>
    </submittedName>
</protein>
<evidence type="ECO:0000313" key="2">
    <source>
        <dbReference type="Proteomes" id="UP001279734"/>
    </source>
</evidence>
<sequence>MVEAALKLGSSLPVSLNQDISHNSSLNLGNTDLGIASGGCSVVAELASNRTRANTVEGFRIHQRTLLKYCPPITIGDKKIIRPLVNIVWEGAMRWESTILGGWFVQGQFCSQGCGGLGWLCGVLTYYSSLDAGVLASPSLHKAVDEALSSSVDALFKMVTKLRAVKNVMKAFNSEWSNFIRSCPLKRSQN</sequence>
<name>A0AAD3P782_NEPGR</name>
<comment type="caution">
    <text evidence="1">The sequence shown here is derived from an EMBL/GenBank/DDBJ whole genome shotgun (WGS) entry which is preliminary data.</text>
</comment>
<gene>
    <name evidence="1" type="ORF">Nepgr_000888</name>
</gene>
<evidence type="ECO:0000313" key="1">
    <source>
        <dbReference type="EMBL" id="GMG99048.1"/>
    </source>
</evidence>
<dbReference type="EMBL" id="BSYO01000001">
    <property type="protein sequence ID" value="GMG99048.1"/>
    <property type="molecule type" value="Genomic_DNA"/>
</dbReference>
<dbReference type="AlphaFoldDB" id="A0AAD3P782"/>
<dbReference type="Proteomes" id="UP001279734">
    <property type="component" value="Unassembled WGS sequence"/>
</dbReference>
<reference evidence="1" key="1">
    <citation type="submission" date="2023-05" db="EMBL/GenBank/DDBJ databases">
        <title>Nepenthes gracilis genome sequencing.</title>
        <authorList>
            <person name="Fukushima K."/>
        </authorList>
    </citation>
    <scope>NUCLEOTIDE SEQUENCE</scope>
    <source>
        <strain evidence="1">SING2019-196</strain>
    </source>
</reference>
<organism evidence="1 2">
    <name type="scientific">Nepenthes gracilis</name>
    <name type="common">Slender pitcher plant</name>
    <dbReference type="NCBI Taxonomy" id="150966"/>
    <lineage>
        <taxon>Eukaryota</taxon>
        <taxon>Viridiplantae</taxon>
        <taxon>Streptophyta</taxon>
        <taxon>Embryophyta</taxon>
        <taxon>Tracheophyta</taxon>
        <taxon>Spermatophyta</taxon>
        <taxon>Magnoliopsida</taxon>
        <taxon>eudicotyledons</taxon>
        <taxon>Gunneridae</taxon>
        <taxon>Pentapetalae</taxon>
        <taxon>Caryophyllales</taxon>
        <taxon>Nepenthaceae</taxon>
        <taxon>Nepenthes</taxon>
    </lineage>
</organism>
<keyword evidence="2" id="KW-1185">Reference proteome</keyword>
<accession>A0AAD3P782</accession>